<dbReference type="Gene3D" id="3.40.50.1820">
    <property type="entry name" value="alpha/beta hydrolase"/>
    <property type="match status" value="1"/>
</dbReference>
<proteinExistence type="predicted"/>
<evidence type="ECO:0000256" key="1">
    <source>
        <dbReference type="ARBA" id="ARBA00022801"/>
    </source>
</evidence>
<dbReference type="PANTHER" id="PTHR43798:SF31">
    <property type="entry name" value="AB HYDROLASE SUPERFAMILY PROTEIN YCLE"/>
    <property type="match status" value="1"/>
</dbReference>
<name>A0A931H8V9_9BURK</name>
<comment type="caution">
    <text evidence="3">The sequence shown here is derived from an EMBL/GenBank/DDBJ whole genome shotgun (WGS) entry which is preliminary data.</text>
</comment>
<sequence length="254" mass="27200">MSNSVVSVGSGPRKVLALHGWFGSAEGWGPMVESLDTAGFTYVFMDCRGYGGARHMKGEYTMQEVARDAVTTADFLGWDRFSLVGHSMGGAAIQHVLASAPERVQALVGITPVPASGVPFDEQAWALFSSAAQSEASRRAIIDFSTGSRLSATWVDRLVAKSMARSQADAFGAYLHSWARTDISSRIQGAKVPVKVIVGEHDPGLNAAVMQATWLAWYPNATLDFMANAGHYPMDETPVALATTIEKFLKGAVQ</sequence>
<dbReference type="PANTHER" id="PTHR43798">
    <property type="entry name" value="MONOACYLGLYCEROL LIPASE"/>
    <property type="match status" value="1"/>
</dbReference>
<evidence type="ECO:0000313" key="3">
    <source>
        <dbReference type="EMBL" id="MBG9390488.1"/>
    </source>
</evidence>
<feature type="domain" description="AB hydrolase-1" evidence="2">
    <location>
        <begin position="15"/>
        <end position="236"/>
    </location>
</feature>
<dbReference type="RefSeq" id="WP_196988226.1">
    <property type="nucleotide sequence ID" value="NZ_JADWYS010000001.1"/>
</dbReference>
<keyword evidence="4" id="KW-1185">Reference proteome</keyword>
<dbReference type="SUPFAM" id="SSF53474">
    <property type="entry name" value="alpha/beta-Hydrolases"/>
    <property type="match status" value="1"/>
</dbReference>
<dbReference type="EMBL" id="JADWYS010000001">
    <property type="protein sequence ID" value="MBG9390488.1"/>
    <property type="molecule type" value="Genomic_DNA"/>
</dbReference>
<reference evidence="3" key="1">
    <citation type="submission" date="2020-11" db="EMBL/GenBank/DDBJ databases">
        <title>Bacterial whole genome sequence for Caenimonas sp. DR4.4.</title>
        <authorList>
            <person name="Le V."/>
            <person name="Ko S.-R."/>
            <person name="Ahn C.-Y."/>
            <person name="Oh H.-M."/>
        </authorList>
    </citation>
    <scope>NUCLEOTIDE SEQUENCE</scope>
    <source>
        <strain evidence="3">DR4.4</strain>
    </source>
</reference>
<dbReference type="AlphaFoldDB" id="A0A931H8V9"/>
<dbReference type="Pfam" id="PF00561">
    <property type="entry name" value="Abhydrolase_1"/>
    <property type="match status" value="1"/>
</dbReference>
<dbReference type="Proteomes" id="UP000651050">
    <property type="component" value="Unassembled WGS sequence"/>
</dbReference>
<keyword evidence="1 3" id="KW-0378">Hydrolase</keyword>
<gene>
    <name evidence="3" type="ORF">I5803_20830</name>
</gene>
<dbReference type="InterPro" id="IPR050266">
    <property type="entry name" value="AB_hydrolase_sf"/>
</dbReference>
<dbReference type="InterPro" id="IPR029058">
    <property type="entry name" value="AB_hydrolase_fold"/>
</dbReference>
<dbReference type="GO" id="GO:0016787">
    <property type="term" value="F:hydrolase activity"/>
    <property type="evidence" value="ECO:0007669"/>
    <property type="project" value="UniProtKB-KW"/>
</dbReference>
<evidence type="ECO:0000259" key="2">
    <source>
        <dbReference type="Pfam" id="PF00561"/>
    </source>
</evidence>
<dbReference type="GO" id="GO:0016020">
    <property type="term" value="C:membrane"/>
    <property type="evidence" value="ECO:0007669"/>
    <property type="project" value="TreeGrafter"/>
</dbReference>
<dbReference type="InterPro" id="IPR000073">
    <property type="entry name" value="AB_hydrolase_1"/>
</dbReference>
<evidence type="ECO:0000313" key="4">
    <source>
        <dbReference type="Proteomes" id="UP000651050"/>
    </source>
</evidence>
<accession>A0A931H8V9</accession>
<protein>
    <submittedName>
        <fullName evidence="3">Alpha/beta hydrolase</fullName>
    </submittedName>
</protein>
<organism evidence="3 4">
    <name type="scientific">Caenimonas aquaedulcis</name>
    <dbReference type="NCBI Taxonomy" id="2793270"/>
    <lineage>
        <taxon>Bacteria</taxon>
        <taxon>Pseudomonadati</taxon>
        <taxon>Pseudomonadota</taxon>
        <taxon>Betaproteobacteria</taxon>
        <taxon>Burkholderiales</taxon>
        <taxon>Comamonadaceae</taxon>
        <taxon>Caenimonas</taxon>
    </lineage>
</organism>